<feature type="transmembrane region" description="Helical" evidence="11">
    <location>
        <begin position="196"/>
        <end position="216"/>
    </location>
</feature>
<evidence type="ECO:0000256" key="7">
    <source>
        <dbReference type="ARBA" id="ARBA00022989"/>
    </source>
</evidence>
<gene>
    <name evidence="12" type="ORF">TJEJU_4137</name>
</gene>
<dbReference type="InterPro" id="IPR002528">
    <property type="entry name" value="MATE_fam"/>
</dbReference>
<keyword evidence="7 11" id="KW-1133">Transmembrane helix</keyword>
<dbReference type="PANTHER" id="PTHR43298">
    <property type="entry name" value="MULTIDRUG RESISTANCE PROTEIN NORM-RELATED"/>
    <property type="match status" value="1"/>
</dbReference>
<dbReference type="KEGG" id="tje:TJEJU_4137"/>
<feature type="transmembrane region" description="Helical" evidence="11">
    <location>
        <begin position="355"/>
        <end position="372"/>
    </location>
</feature>
<dbReference type="RefSeq" id="WP_095074940.1">
    <property type="nucleotide sequence ID" value="NZ_LT899436.1"/>
</dbReference>
<reference evidence="12 13" key="1">
    <citation type="submission" date="2017-07" db="EMBL/GenBank/DDBJ databases">
        <authorList>
            <person name="Sun Z.S."/>
            <person name="Albrecht U."/>
            <person name="Echele G."/>
            <person name="Lee C.C."/>
        </authorList>
    </citation>
    <scope>NUCLEOTIDE SEQUENCE [LARGE SCALE GENOMIC DNA]</scope>
    <source>
        <strain evidence="13">type strain: KCTC 22618</strain>
    </source>
</reference>
<name>A0A238UH85_9FLAO</name>
<feature type="transmembrane region" description="Helical" evidence="11">
    <location>
        <begin position="316"/>
        <end position="335"/>
    </location>
</feature>
<evidence type="ECO:0000256" key="9">
    <source>
        <dbReference type="ARBA" id="ARBA00023136"/>
    </source>
</evidence>
<dbReference type="OrthoDB" id="5242355at2"/>
<feature type="transmembrane region" description="Helical" evidence="11">
    <location>
        <begin position="412"/>
        <end position="431"/>
    </location>
</feature>
<sequence length="445" mass="49687">MQHDISFKYINKLAIPALITGVAEPLLSTTDLAIVGNIKENATESIAAIGIVGAFLSMLIWVFGQTRSGISSIVSQYVGAQRIDEIKNLPAQATVIIVGVSLLILGLSYPFAKEIFQFYNASGQVLEYSVDYYKIRAFGFPFTLFTIAVYGTFRGLQNTFYPMVIAIIGTVVNIVLDLAFVYGIEGYIPAMHIEGAAYASVIAQIVMAVIALVLLYKKTSISLRFKLPFNQEIPRFISMVLNLFVRTIALNLALYFGTSYATAYGNEYIAAYTIGLNLWLMGAFIMDGYSSAGNILSGKLLGAKAYKTLVELGNRLILYGFLLGIALAIISFILYQPIGRLFTQETEVLTSFYEVFWVILLMQPFCSLAFIYDGMFKGMGEMEYLRNLLLLSTGLVFIPTLLFFDYLDYKLYAIWIAFFAWIIARGLPLILKFRSKFLRLSKDEL</sequence>
<keyword evidence="8" id="KW-0406">Ion transport</keyword>
<dbReference type="Pfam" id="PF01554">
    <property type="entry name" value="MatE"/>
    <property type="match status" value="2"/>
</dbReference>
<evidence type="ECO:0000256" key="11">
    <source>
        <dbReference type="SAM" id="Phobius"/>
    </source>
</evidence>
<proteinExistence type="inferred from homology"/>
<evidence type="ECO:0000313" key="13">
    <source>
        <dbReference type="Proteomes" id="UP000215214"/>
    </source>
</evidence>
<feature type="transmembrane region" description="Helical" evidence="11">
    <location>
        <begin position="91"/>
        <end position="112"/>
    </location>
</feature>
<dbReference type="PIRSF" id="PIRSF006603">
    <property type="entry name" value="DinF"/>
    <property type="match status" value="1"/>
</dbReference>
<dbReference type="InterPro" id="IPR044644">
    <property type="entry name" value="DinF-like"/>
</dbReference>
<comment type="subcellular location">
    <subcellularLocation>
        <location evidence="1">Cell membrane</location>
        <topology evidence="1">Multi-pass membrane protein</topology>
    </subcellularLocation>
</comment>
<dbReference type="AlphaFoldDB" id="A0A238UH85"/>
<feature type="transmembrane region" description="Helical" evidence="11">
    <location>
        <begin position="132"/>
        <end position="153"/>
    </location>
</feature>
<evidence type="ECO:0000256" key="5">
    <source>
        <dbReference type="ARBA" id="ARBA00022475"/>
    </source>
</evidence>
<feature type="transmembrane region" description="Helical" evidence="11">
    <location>
        <begin position="269"/>
        <end position="289"/>
    </location>
</feature>
<evidence type="ECO:0000256" key="3">
    <source>
        <dbReference type="ARBA" id="ARBA00022448"/>
    </source>
</evidence>
<organism evidence="12 13">
    <name type="scientific">Tenacibaculum jejuense</name>
    <dbReference type="NCBI Taxonomy" id="584609"/>
    <lineage>
        <taxon>Bacteria</taxon>
        <taxon>Pseudomonadati</taxon>
        <taxon>Bacteroidota</taxon>
        <taxon>Flavobacteriia</taxon>
        <taxon>Flavobacteriales</taxon>
        <taxon>Flavobacteriaceae</taxon>
        <taxon>Tenacibaculum</taxon>
    </lineage>
</organism>
<feature type="transmembrane region" description="Helical" evidence="11">
    <location>
        <begin position="236"/>
        <end position="257"/>
    </location>
</feature>
<protein>
    <recommendedName>
        <fullName evidence="10">Multidrug-efflux transporter</fullName>
    </recommendedName>
</protein>
<dbReference type="GO" id="GO:0042910">
    <property type="term" value="F:xenobiotic transmembrane transporter activity"/>
    <property type="evidence" value="ECO:0007669"/>
    <property type="project" value="InterPro"/>
</dbReference>
<dbReference type="GO" id="GO:0006811">
    <property type="term" value="P:monoatomic ion transport"/>
    <property type="evidence" value="ECO:0007669"/>
    <property type="project" value="UniProtKB-KW"/>
</dbReference>
<evidence type="ECO:0000256" key="10">
    <source>
        <dbReference type="ARBA" id="ARBA00031636"/>
    </source>
</evidence>
<evidence type="ECO:0000256" key="1">
    <source>
        <dbReference type="ARBA" id="ARBA00004651"/>
    </source>
</evidence>
<dbReference type="GO" id="GO:0005886">
    <property type="term" value="C:plasma membrane"/>
    <property type="evidence" value="ECO:0007669"/>
    <property type="project" value="UniProtKB-SubCell"/>
</dbReference>
<feature type="transmembrane region" description="Helical" evidence="11">
    <location>
        <begin position="160"/>
        <end position="184"/>
    </location>
</feature>
<accession>A0A238UH85</accession>
<feature type="transmembrane region" description="Helical" evidence="11">
    <location>
        <begin position="45"/>
        <end position="63"/>
    </location>
</feature>
<dbReference type="PANTHER" id="PTHR43298:SF2">
    <property type="entry name" value="FMN_FAD EXPORTER YEEO-RELATED"/>
    <property type="match status" value="1"/>
</dbReference>
<dbReference type="NCBIfam" id="TIGR00797">
    <property type="entry name" value="matE"/>
    <property type="match status" value="1"/>
</dbReference>
<dbReference type="InterPro" id="IPR048279">
    <property type="entry name" value="MdtK-like"/>
</dbReference>
<evidence type="ECO:0000256" key="2">
    <source>
        <dbReference type="ARBA" id="ARBA00010199"/>
    </source>
</evidence>
<dbReference type="EMBL" id="LT899436">
    <property type="protein sequence ID" value="SNR17754.1"/>
    <property type="molecule type" value="Genomic_DNA"/>
</dbReference>
<keyword evidence="9 11" id="KW-0472">Membrane</keyword>
<feature type="transmembrane region" description="Helical" evidence="11">
    <location>
        <begin position="384"/>
        <end position="406"/>
    </location>
</feature>
<keyword evidence="3" id="KW-0813">Transport</keyword>
<keyword evidence="13" id="KW-1185">Reference proteome</keyword>
<keyword evidence="6 11" id="KW-0812">Transmembrane</keyword>
<dbReference type="Proteomes" id="UP000215214">
    <property type="component" value="Chromosome TJEJU"/>
</dbReference>
<evidence type="ECO:0000256" key="8">
    <source>
        <dbReference type="ARBA" id="ARBA00023065"/>
    </source>
</evidence>
<keyword evidence="4" id="KW-0050">Antiport</keyword>
<evidence type="ECO:0000313" key="12">
    <source>
        <dbReference type="EMBL" id="SNR17754.1"/>
    </source>
</evidence>
<dbReference type="GO" id="GO:0015297">
    <property type="term" value="F:antiporter activity"/>
    <property type="evidence" value="ECO:0007669"/>
    <property type="project" value="UniProtKB-KW"/>
</dbReference>
<dbReference type="InterPro" id="IPR050222">
    <property type="entry name" value="MATE_MdtK"/>
</dbReference>
<evidence type="ECO:0000256" key="6">
    <source>
        <dbReference type="ARBA" id="ARBA00022692"/>
    </source>
</evidence>
<keyword evidence="5" id="KW-1003">Cell membrane</keyword>
<dbReference type="CDD" id="cd13136">
    <property type="entry name" value="MATE_DinF_like"/>
    <property type="match status" value="1"/>
</dbReference>
<evidence type="ECO:0000256" key="4">
    <source>
        <dbReference type="ARBA" id="ARBA00022449"/>
    </source>
</evidence>
<comment type="similarity">
    <text evidence="2">Belongs to the multi antimicrobial extrusion (MATE) (TC 2.A.66.1) family.</text>
</comment>